<reference evidence="1" key="1">
    <citation type="submission" date="2014-09" db="EMBL/GenBank/DDBJ databases">
        <authorList>
            <person name="Magalhaes I.L.F."/>
            <person name="Oliveira U."/>
            <person name="Santos F.R."/>
            <person name="Vidigal T.H.D.A."/>
            <person name="Brescovit A.D."/>
            <person name="Santos A.J."/>
        </authorList>
    </citation>
    <scope>NUCLEOTIDE SEQUENCE</scope>
    <source>
        <tissue evidence="1">Shoot tissue taken approximately 20 cm above the soil surface</tissue>
    </source>
</reference>
<protein>
    <submittedName>
        <fullName evidence="1">Uncharacterized protein</fullName>
    </submittedName>
</protein>
<proteinExistence type="predicted"/>
<name>A0A0A8XQG7_ARUDO</name>
<accession>A0A0A8XQG7</accession>
<sequence length="22" mass="2648">MNLLRKTSHVPVRYNGYHMFAL</sequence>
<dbReference type="EMBL" id="GBRH01281879">
    <property type="protein sequence ID" value="JAD16016.1"/>
    <property type="molecule type" value="Transcribed_RNA"/>
</dbReference>
<organism evidence="1">
    <name type="scientific">Arundo donax</name>
    <name type="common">Giant reed</name>
    <name type="synonym">Donax arundinaceus</name>
    <dbReference type="NCBI Taxonomy" id="35708"/>
    <lineage>
        <taxon>Eukaryota</taxon>
        <taxon>Viridiplantae</taxon>
        <taxon>Streptophyta</taxon>
        <taxon>Embryophyta</taxon>
        <taxon>Tracheophyta</taxon>
        <taxon>Spermatophyta</taxon>
        <taxon>Magnoliopsida</taxon>
        <taxon>Liliopsida</taxon>
        <taxon>Poales</taxon>
        <taxon>Poaceae</taxon>
        <taxon>PACMAD clade</taxon>
        <taxon>Arundinoideae</taxon>
        <taxon>Arundineae</taxon>
        <taxon>Arundo</taxon>
    </lineage>
</organism>
<dbReference type="AlphaFoldDB" id="A0A0A8XQG7"/>
<evidence type="ECO:0000313" key="1">
    <source>
        <dbReference type="EMBL" id="JAD16016.1"/>
    </source>
</evidence>
<reference evidence="1" key="2">
    <citation type="journal article" date="2015" name="Data Brief">
        <title>Shoot transcriptome of the giant reed, Arundo donax.</title>
        <authorList>
            <person name="Barrero R.A."/>
            <person name="Guerrero F.D."/>
            <person name="Moolhuijzen P."/>
            <person name="Goolsby J.A."/>
            <person name="Tidwell J."/>
            <person name="Bellgard S.E."/>
            <person name="Bellgard M.I."/>
        </authorList>
    </citation>
    <scope>NUCLEOTIDE SEQUENCE</scope>
    <source>
        <tissue evidence="1">Shoot tissue taken approximately 20 cm above the soil surface</tissue>
    </source>
</reference>